<keyword evidence="4 11" id="KW-1133">Transmembrane helix</keyword>
<comment type="caution">
    <text evidence="13">The sequence shown here is derived from an EMBL/GenBank/DDBJ whole genome shotgun (WGS) entry which is preliminary data.</text>
</comment>
<dbReference type="PROSITE" id="PS00237">
    <property type="entry name" value="G_PROTEIN_RECEP_F1_1"/>
    <property type="match status" value="1"/>
</dbReference>
<evidence type="ECO:0000256" key="9">
    <source>
        <dbReference type="RuleBase" id="RU000688"/>
    </source>
</evidence>
<comment type="similarity">
    <text evidence="2 9">Belongs to the G-protein coupled receptor 1 family.</text>
</comment>
<protein>
    <submittedName>
        <fullName evidence="13">Galanin receptor type 3</fullName>
    </submittedName>
</protein>
<evidence type="ECO:0000256" key="3">
    <source>
        <dbReference type="ARBA" id="ARBA00022692"/>
    </source>
</evidence>
<reference evidence="13 14" key="1">
    <citation type="submission" date="2015-12" db="EMBL/GenBank/DDBJ databases">
        <title>The genome of Folsomia candida.</title>
        <authorList>
            <person name="Faddeeva A."/>
            <person name="Derks M.F."/>
            <person name="Anvar Y."/>
            <person name="Smit S."/>
            <person name="Van Straalen N."/>
            <person name="Roelofs D."/>
        </authorList>
    </citation>
    <scope>NUCLEOTIDE SEQUENCE [LARGE SCALE GENOMIC DNA]</scope>
    <source>
        <strain evidence="13 14">VU population</strain>
        <tissue evidence="13">Whole body</tissue>
    </source>
</reference>
<keyword evidence="7 9" id="KW-0675">Receptor</keyword>
<keyword evidence="5 9" id="KW-0297">G-protein coupled receptor</keyword>
<gene>
    <name evidence="13" type="ORF">Fcan01_03419</name>
</gene>
<feature type="transmembrane region" description="Helical" evidence="11">
    <location>
        <begin position="5"/>
        <end position="24"/>
    </location>
</feature>
<dbReference type="Pfam" id="PF00001">
    <property type="entry name" value="7tm_1"/>
    <property type="match status" value="1"/>
</dbReference>
<dbReference type="PANTHER" id="PTHR24243:SF224">
    <property type="entry name" value="G-PROTEIN COUPLED RECEPTOR 19-RELATED"/>
    <property type="match status" value="1"/>
</dbReference>
<keyword evidence="6 11" id="KW-0472">Membrane</keyword>
<dbReference type="PANTHER" id="PTHR24243">
    <property type="entry name" value="G-PROTEIN COUPLED RECEPTOR"/>
    <property type="match status" value="1"/>
</dbReference>
<keyword evidence="8 9" id="KW-0807">Transducer</keyword>
<keyword evidence="3 9" id="KW-0812">Transmembrane</keyword>
<evidence type="ECO:0000256" key="6">
    <source>
        <dbReference type="ARBA" id="ARBA00023136"/>
    </source>
</evidence>
<evidence type="ECO:0000259" key="12">
    <source>
        <dbReference type="PROSITE" id="PS50262"/>
    </source>
</evidence>
<evidence type="ECO:0000256" key="11">
    <source>
        <dbReference type="SAM" id="Phobius"/>
    </source>
</evidence>
<dbReference type="GO" id="GO:0005886">
    <property type="term" value="C:plasma membrane"/>
    <property type="evidence" value="ECO:0007669"/>
    <property type="project" value="TreeGrafter"/>
</dbReference>
<feature type="transmembrane region" description="Helical" evidence="11">
    <location>
        <begin position="36"/>
        <end position="57"/>
    </location>
</feature>
<dbReference type="OMA" id="VENVCEC"/>
<evidence type="ECO:0000256" key="4">
    <source>
        <dbReference type="ARBA" id="ARBA00022989"/>
    </source>
</evidence>
<evidence type="ECO:0000256" key="10">
    <source>
        <dbReference type="SAM" id="MobiDB-lite"/>
    </source>
</evidence>
<dbReference type="PRINTS" id="PR00237">
    <property type="entry name" value="GPCRRHODOPSN"/>
</dbReference>
<proteinExistence type="inferred from homology"/>
<evidence type="ECO:0000256" key="7">
    <source>
        <dbReference type="ARBA" id="ARBA00023170"/>
    </source>
</evidence>
<dbReference type="SUPFAM" id="SSF81321">
    <property type="entry name" value="Family A G protein-coupled receptor-like"/>
    <property type="match status" value="2"/>
</dbReference>
<dbReference type="PROSITE" id="PS50262">
    <property type="entry name" value="G_PROTEIN_RECEP_F1_2"/>
    <property type="match status" value="1"/>
</dbReference>
<dbReference type="InterPro" id="IPR017452">
    <property type="entry name" value="GPCR_Rhodpsn_7TM"/>
</dbReference>
<accession>A0A226EYK3</accession>
<comment type="subcellular location">
    <subcellularLocation>
        <location evidence="1">Membrane</location>
        <topology evidence="1">Multi-pass membrane protein</topology>
    </subcellularLocation>
</comment>
<dbReference type="Gene3D" id="1.20.1070.10">
    <property type="entry name" value="Rhodopsin 7-helix transmembrane proteins"/>
    <property type="match status" value="2"/>
</dbReference>
<feature type="compositionally biased region" description="Low complexity" evidence="10">
    <location>
        <begin position="292"/>
        <end position="309"/>
    </location>
</feature>
<evidence type="ECO:0000313" key="13">
    <source>
        <dbReference type="EMBL" id="OXA62619.1"/>
    </source>
</evidence>
<dbReference type="InterPro" id="IPR000276">
    <property type="entry name" value="GPCR_Rhodpsn"/>
</dbReference>
<dbReference type="OrthoDB" id="5964776at2759"/>
<evidence type="ECO:0000313" key="14">
    <source>
        <dbReference type="Proteomes" id="UP000198287"/>
    </source>
</evidence>
<keyword evidence="14" id="KW-1185">Reference proteome</keyword>
<evidence type="ECO:0000256" key="1">
    <source>
        <dbReference type="ARBA" id="ARBA00004141"/>
    </source>
</evidence>
<feature type="domain" description="G-protein coupled receptors family 1 profile" evidence="12">
    <location>
        <begin position="1"/>
        <end position="636"/>
    </location>
</feature>
<feature type="region of interest" description="Disordered" evidence="10">
    <location>
        <begin position="338"/>
        <end position="370"/>
    </location>
</feature>
<feature type="transmembrane region" description="Helical" evidence="11">
    <location>
        <begin position="78"/>
        <end position="99"/>
    </location>
</feature>
<dbReference type="AlphaFoldDB" id="A0A226EYK3"/>
<evidence type="ECO:0000256" key="5">
    <source>
        <dbReference type="ARBA" id="ARBA00023040"/>
    </source>
</evidence>
<evidence type="ECO:0000256" key="2">
    <source>
        <dbReference type="ARBA" id="ARBA00010663"/>
    </source>
</evidence>
<dbReference type="Proteomes" id="UP000198287">
    <property type="component" value="Unassembled WGS sequence"/>
</dbReference>
<feature type="transmembrane region" description="Helical" evidence="11">
    <location>
        <begin position="130"/>
        <end position="149"/>
    </location>
</feature>
<evidence type="ECO:0000256" key="8">
    <source>
        <dbReference type="ARBA" id="ARBA00023224"/>
    </source>
</evidence>
<name>A0A226EYK3_FOLCA</name>
<dbReference type="GO" id="GO:0004930">
    <property type="term" value="F:G protein-coupled receptor activity"/>
    <property type="evidence" value="ECO:0007669"/>
    <property type="project" value="UniProtKB-KW"/>
</dbReference>
<feature type="region of interest" description="Disordered" evidence="10">
    <location>
        <begin position="289"/>
        <end position="314"/>
    </location>
</feature>
<sequence>MIYRFADFCVGVFCVYQNIISYMMESWIFGSFMCKMYHFISSLSTTASILILVVICIERYLAIIHPMRCKQMLTLNRLRLTIVAVWVISGLISSPRFYYFNTVSMPYPDGKVEVLCVPNRLMYDSKLVDMVSMTLLFLLPLMVISILYFRIGVALWKSSNANMPSASTSAESSSSSCRCDSTAGINANSSTPSPASYGRGERKRSIVQQLNHCLPCVKGPSRKRHRRSSGSFYGSDRAGYAGYTGVNLTTINGLGGGAGGNIPANQQVNPRNLNGLVISCNGGSSLTPIIKSTSQTQNTSSTTPQSPSNILHNHHHTNQVPHAQACCSSCASVISSRGGGGTESVPVSPYLKRDSTPLSSPPPPPTSINTEPLVLVKFEKKSSLRKCRRNQCTILMRSTMSASTPPSSDDITGGCKNCSNGRMSNSSVTISGAIHEHGGSNSCSYGGPTKPTATMVSSCQICEKCEAAALSANGRAQQDLFTKLDGCDKNVDSHLVSKDSIQGPHQSLIHFGTCHHCGVSCQTNPPIMSCGAPDIQCSSLKGLHSSNPATTKGPKRMRVVRSSKYGTRALQCRRRIIKMLIVIVVAFALCHFPIHFRKCWQYWGKGYEAGSVFSSLFTPITFLIMYAQSGINCLLYSFMSRKFRNSFADLLCCNMRRSLKISRNLSVRSTNAIQLSQAA</sequence>
<feature type="transmembrane region" description="Helical" evidence="11">
    <location>
        <begin position="576"/>
        <end position="596"/>
    </location>
</feature>
<dbReference type="EMBL" id="LNIX01000001">
    <property type="protein sequence ID" value="OXA62619.1"/>
    <property type="molecule type" value="Genomic_DNA"/>
</dbReference>
<organism evidence="13 14">
    <name type="scientific">Folsomia candida</name>
    <name type="common">Springtail</name>
    <dbReference type="NCBI Taxonomy" id="158441"/>
    <lineage>
        <taxon>Eukaryota</taxon>
        <taxon>Metazoa</taxon>
        <taxon>Ecdysozoa</taxon>
        <taxon>Arthropoda</taxon>
        <taxon>Hexapoda</taxon>
        <taxon>Collembola</taxon>
        <taxon>Entomobryomorpha</taxon>
        <taxon>Isotomoidea</taxon>
        <taxon>Isotomidae</taxon>
        <taxon>Proisotominae</taxon>
        <taxon>Folsomia</taxon>
    </lineage>
</organism>
<feature type="transmembrane region" description="Helical" evidence="11">
    <location>
        <begin position="616"/>
        <end position="638"/>
    </location>
</feature>